<evidence type="ECO:0000313" key="11">
    <source>
        <dbReference type="Proteomes" id="UP000094112"/>
    </source>
</evidence>
<feature type="chain" id="PRO_5009133532" description="Phosphatidylinositol N-acetylglucosaminyltransferase" evidence="9">
    <location>
        <begin position="17"/>
        <end position="290"/>
    </location>
</feature>
<dbReference type="GeneID" id="30203183"/>
<dbReference type="UniPathway" id="UPA00196"/>
<dbReference type="GO" id="GO:0006506">
    <property type="term" value="P:GPI anchor biosynthetic process"/>
    <property type="evidence" value="ECO:0007669"/>
    <property type="project" value="UniProtKB-UniPathway"/>
</dbReference>
<dbReference type="OrthoDB" id="196709at2759"/>
<evidence type="ECO:0000256" key="3">
    <source>
        <dbReference type="ARBA" id="ARBA00008321"/>
    </source>
</evidence>
<comment type="pathway">
    <text evidence="2">Glycolipid biosynthesis; glycosylphosphatidylinositol-anchor biosynthesis.</text>
</comment>
<keyword evidence="7 8" id="KW-0472">Membrane</keyword>
<dbReference type="AlphaFoldDB" id="A0A1E3NWR9"/>
<dbReference type="PANTHER" id="PTHR12982">
    <property type="entry name" value="PHOSPHATIDYLINOSITOL GLYCAN, CLASS C"/>
    <property type="match status" value="1"/>
</dbReference>
<reference evidence="10 11" key="1">
    <citation type="journal article" date="2016" name="Proc. Natl. Acad. Sci. U.S.A.">
        <title>Comparative genomics of biotechnologically important yeasts.</title>
        <authorList>
            <person name="Riley R."/>
            <person name="Haridas S."/>
            <person name="Wolfe K.H."/>
            <person name="Lopes M.R."/>
            <person name="Hittinger C.T."/>
            <person name="Goeker M."/>
            <person name="Salamov A.A."/>
            <person name="Wisecaver J.H."/>
            <person name="Long T.M."/>
            <person name="Calvey C.H."/>
            <person name="Aerts A.L."/>
            <person name="Barry K.W."/>
            <person name="Choi C."/>
            <person name="Clum A."/>
            <person name="Coughlan A.Y."/>
            <person name="Deshpande S."/>
            <person name="Douglass A.P."/>
            <person name="Hanson S.J."/>
            <person name="Klenk H.-P."/>
            <person name="LaButti K.M."/>
            <person name="Lapidus A."/>
            <person name="Lindquist E.A."/>
            <person name="Lipzen A.M."/>
            <person name="Meier-Kolthoff J.P."/>
            <person name="Ohm R.A."/>
            <person name="Otillar R.P."/>
            <person name="Pangilinan J.L."/>
            <person name="Peng Y."/>
            <person name="Rokas A."/>
            <person name="Rosa C.A."/>
            <person name="Scheuner C."/>
            <person name="Sibirny A.A."/>
            <person name="Slot J.C."/>
            <person name="Stielow J.B."/>
            <person name="Sun H."/>
            <person name="Kurtzman C.P."/>
            <person name="Blackwell M."/>
            <person name="Grigoriev I.V."/>
            <person name="Jeffries T.W."/>
        </authorList>
    </citation>
    <scope>NUCLEOTIDE SEQUENCE [LARGE SCALE GENOMIC DNA]</scope>
    <source>
        <strain evidence="11">ATCC 58044 / CBS 1984 / NCYC 433 / NRRL Y-366-8</strain>
    </source>
</reference>
<dbReference type="EMBL" id="KV454213">
    <property type="protein sequence ID" value="ODQ57586.1"/>
    <property type="molecule type" value="Genomic_DNA"/>
</dbReference>
<evidence type="ECO:0000256" key="2">
    <source>
        <dbReference type="ARBA" id="ARBA00004687"/>
    </source>
</evidence>
<keyword evidence="11" id="KW-1185">Reference proteome</keyword>
<keyword evidence="5 8" id="KW-0812">Transmembrane</keyword>
<evidence type="ECO:0000256" key="6">
    <source>
        <dbReference type="ARBA" id="ARBA00022989"/>
    </source>
</evidence>
<dbReference type="PIRSF" id="PIRSF016104">
    <property type="entry name" value="GPI2"/>
    <property type="match status" value="1"/>
</dbReference>
<evidence type="ECO:0000256" key="4">
    <source>
        <dbReference type="ARBA" id="ARBA00022502"/>
    </source>
</evidence>
<evidence type="ECO:0000256" key="9">
    <source>
        <dbReference type="SAM" id="SignalP"/>
    </source>
</evidence>
<feature type="transmembrane region" description="Helical" evidence="8">
    <location>
        <begin position="118"/>
        <end position="135"/>
    </location>
</feature>
<feature type="transmembrane region" description="Helical" evidence="8">
    <location>
        <begin position="86"/>
        <end position="106"/>
    </location>
</feature>
<dbReference type="RefSeq" id="XP_019036793.1">
    <property type="nucleotide sequence ID" value="XM_019185937.1"/>
</dbReference>
<keyword evidence="9" id="KW-0732">Signal</keyword>
<feature type="transmembrane region" description="Helical" evidence="8">
    <location>
        <begin position="225"/>
        <end position="243"/>
    </location>
</feature>
<gene>
    <name evidence="10" type="ORF">WICANDRAFT_85717</name>
</gene>
<evidence type="ECO:0000313" key="10">
    <source>
        <dbReference type="EMBL" id="ODQ57586.1"/>
    </source>
</evidence>
<feature type="transmembrane region" description="Helical" evidence="8">
    <location>
        <begin position="196"/>
        <end position="219"/>
    </location>
</feature>
<comment type="subcellular location">
    <subcellularLocation>
        <location evidence="1">Membrane</location>
        <topology evidence="1">Multi-pass membrane protein</topology>
    </subcellularLocation>
</comment>
<proteinExistence type="inferred from homology"/>
<evidence type="ECO:0008006" key="12">
    <source>
        <dbReference type="Google" id="ProtNLM"/>
    </source>
</evidence>
<protein>
    <recommendedName>
        <fullName evidence="12">Phosphatidylinositol N-acetylglucosaminyltransferase</fullName>
    </recommendedName>
</protein>
<name>A0A1E3NWR9_WICAA</name>
<feature type="transmembrane region" description="Helical" evidence="8">
    <location>
        <begin position="147"/>
        <end position="166"/>
    </location>
</feature>
<comment type="similarity">
    <text evidence="3">Belongs to the PIGC family.</text>
</comment>
<dbReference type="GO" id="GO:0000506">
    <property type="term" value="C:glycosylphosphatidylinositol-N-acetylglucosaminyltransferase (GPI-GnT) complex"/>
    <property type="evidence" value="ECO:0007669"/>
    <property type="project" value="EnsemblFungi"/>
</dbReference>
<sequence>MVFIFLFLFQLFRVRPWRKLLYIKQPYPDNYTDPSFLSQLKRNSTVQKYSYWKLVKDFSLISLHLSTLAIVHIVFFGIYNFNWDPILPSSLGSILSIICYTIFKIYDDNSSTKGLNAFKSSILIMFSILTLSPVLKSLSESTSSDSIWSLSIWLLICNLLFTDYHFDINEKFKPVFSMNILIANVIVLASRLESTGSVFCFILFAFEIYGMFPFFDIWVRKNFSLVHWCLLLIIGIMVDFFIWKMSGAKMLIVWISLHFFVVLISPLYFLELQKYKNELQGPWDPAKPII</sequence>
<evidence type="ECO:0000256" key="1">
    <source>
        <dbReference type="ARBA" id="ARBA00004141"/>
    </source>
</evidence>
<dbReference type="Pfam" id="PF06432">
    <property type="entry name" value="GPI2"/>
    <property type="match status" value="1"/>
</dbReference>
<dbReference type="InterPro" id="IPR009450">
    <property type="entry name" value="Plno_GlcNAc_GPI2"/>
</dbReference>
<organism evidence="10 11">
    <name type="scientific">Wickerhamomyces anomalus (strain ATCC 58044 / CBS 1984 / NCYC 433 / NRRL Y-366-8)</name>
    <name type="common">Yeast</name>
    <name type="synonym">Hansenula anomala</name>
    <dbReference type="NCBI Taxonomy" id="683960"/>
    <lineage>
        <taxon>Eukaryota</taxon>
        <taxon>Fungi</taxon>
        <taxon>Dikarya</taxon>
        <taxon>Ascomycota</taxon>
        <taxon>Saccharomycotina</taxon>
        <taxon>Saccharomycetes</taxon>
        <taxon>Phaffomycetales</taxon>
        <taxon>Wickerhamomycetaceae</taxon>
        <taxon>Wickerhamomyces</taxon>
    </lineage>
</organism>
<dbReference type="PANTHER" id="PTHR12982:SF0">
    <property type="entry name" value="PHOSPHATIDYLINOSITOL N-ACETYLGLUCOSAMINYLTRANSFERASE SUBUNIT C"/>
    <property type="match status" value="1"/>
</dbReference>
<feature type="transmembrane region" description="Helical" evidence="8">
    <location>
        <begin position="58"/>
        <end position="79"/>
    </location>
</feature>
<feature type="signal peptide" evidence="9">
    <location>
        <begin position="1"/>
        <end position="16"/>
    </location>
</feature>
<accession>A0A1E3NWR9</accession>
<feature type="transmembrane region" description="Helical" evidence="8">
    <location>
        <begin position="250"/>
        <end position="270"/>
    </location>
</feature>
<evidence type="ECO:0000256" key="8">
    <source>
        <dbReference type="SAM" id="Phobius"/>
    </source>
</evidence>
<evidence type="ECO:0000256" key="7">
    <source>
        <dbReference type="ARBA" id="ARBA00023136"/>
    </source>
</evidence>
<evidence type="ECO:0000256" key="5">
    <source>
        <dbReference type="ARBA" id="ARBA00022692"/>
    </source>
</evidence>
<dbReference type="STRING" id="683960.A0A1E3NWR9"/>
<dbReference type="Proteomes" id="UP000094112">
    <property type="component" value="Unassembled WGS sequence"/>
</dbReference>
<keyword evidence="4" id="KW-0337">GPI-anchor biosynthesis</keyword>
<keyword evidence="6 8" id="KW-1133">Transmembrane helix</keyword>